<protein>
    <submittedName>
        <fullName evidence="1">Uncharacterized protein</fullName>
    </submittedName>
</protein>
<gene>
    <name evidence="1" type="ORF">NLG97_g8431</name>
</gene>
<sequence>MASAKLFKDVPLFPDNVPTVSMNTIALSGLRQNDVDTEKQTLTACEELGFFLLDLRGDSLGETMIECIDQLFVIGKGIFDLPESVKNQYLHDIPRSFLGFKPRGLVKTETEEPDRFEWFNVGQDGLMGTTDLQPLPSFVLERIAQFKKFAECGQQIGKILSQKLAKHLSLPEDAFYALQRPTELSGTVVRLIKAFASLNDEDLRTTMTHHTDIGTITLLANIVGGLQILNPGGSPADEGAWRWVRPQPGCLVVNLGDSMVQWSGGALRSNMHRIRYAPGEQRFVDRYSLAILFRAERNASMKPLLQTDAEGMEDEDLTAWEWEVKKMMAYSRTDEQAQSKGGKTA</sequence>
<evidence type="ECO:0000313" key="1">
    <source>
        <dbReference type="EMBL" id="KAJ3479003.1"/>
    </source>
</evidence>
<reference evidence="1" key="1">
    <citation type="submission" date="2022-07" db="EMBL/GenBank/DDBJ databases">
        <title>Genome Sequence of Lecanicillium saksenae.</title>
        <authorList>
            <person name="Buettner E."/>
        </authorList>
    </citation>
    <scope>NUCLEOTIDE SEQUENCE</scope>
    <source>
        <strain evidence="1">VT-O1</strain>
    </source>
</reference>
<proteinExistence type="predicted"/>
<keyword evidence="2" id="KW-1185">Reference proteome</keyword>
<accession>A0ACC1QIX4</accession>
<organism evidence="1 2">
    <name type="scientific">Lecanicillium saksenae</name>
    <dbReference type="NCBI Taxonomy" id="468837"/>
    <lineage>
        <taxon>Eukaryota</taxon>
        <taxon>Fungi</taxon>
        <taxon>Dikarya</taxon>
        <taxon>Ascomycota</taxon>
        <taxon>Pezizomycotina</taxon>
        <taxon>Sordariomycetes</taxon>
        <taxon>Hypocreomycetidae</taxon>
        <taxon>Hypocreales</taxon>
        <taxon>Cordycipitaceae</taxon>
        <taxon>Lecanicillium</taxon>
    </lineage>
</organism>
<name>A0ACC1QIX4_9HYPO</name>
<dbReference type="EMBL" id="JANAKD010001482">
    <property type="protein sequence ID" value="KAJ3479003.1"/>
    <property type="molecule type" value="Genomic_DNA"/>
</dbReference>
<evidence type="ECO:0000313" key="2">
    <source>
        <dbReference type="Proteomes" id="UP001148737"/>
    </source>
</evidence>
<dbReference type="Proteomes" id="UP001148737">
    <property type="component" value="Unassembled WGS sequence"/>
</dbReference>
<comment type="caution">
    <text evidence="1">The sequence shown here is derived from an EMBL/GenBank/DDBJ whole genome shotgun (WGS) entry which is preliminary data.</text>
</comment>